<dbReference type="InterPro" id="IPR051313">
    <property type="entry name" value="Bact_iron-sidero_bind"/>
</dbReference>
<keyword evidence="4 5" id="KW-0732">Signal</keyword>
<dbReference type="AlphaFoldDB" id="A0A098BJK0"/>
<evidence type="ECO:0000256" key="3">
    <source>
        <dbReference type="ARBA" id="ARBA00022448"/>
    </source>
</evidence>
<dbReference type="Proteomes" id="UP000042997">
    <property type="component" value="Unassembled WGS sequence"/>
</dbReference>
<name>A0A098BJK0_9NOCA</name>
<dbReference type="Pfam" id="PF01497">
    <property type="entry name" value="Peripla_BP_2"/>
    <property type="match status" value="1"/>
</dbReference>
<evidence type="ECO:0000259" key="6">
    <source>
        <dbReference type="PROSITE" id="PS50983"/>
    </source>
</evidence>
<protein>
    <submittedName>
        <fullName evidence="7">Iron ABC transporter, substrate binding protein</fullName>
    </submittedName>
</protein>
<dbReference type="PROSITE" id="PS50983">
    <property type="entry name" value="FE_B12_PBP"/>
    <property type="match status" value="1"/>
</dbReference>
<dbReference type="SUPFAM" id="SSF53807">
    <property type="entry name" value="Helical backbone' metal receptor"/>
    <property type="match status" value="1"/>
</dbReference>
<evidence type="ECO:0000313" key="8">
    <source>
        <dbReference type="Proteomes" id="UP000042997"/>
    </source>
</evidence>
<comment type="similarity">
    <text evidence="2">Belongs to the bacterial solute-binding protein 8 family.</text>
</comment>
<dbReference type="PANTHER" id="PTHR30532:SF24">
    <property type="entry name" value="FERRIC ENTEROBACTIN-BINDING PERIPLASMIC PROTEIN FEPB"/>
    <property type="match status" value="1"/>
</dbReference>
<feature type="signal peptide" evidence="5">
    <location>
        <begin position="1"/>
        <end position="23"/>
    </location>
</feature>
<organism evidence="7 8">
    <name type="scientific">Rhodococcus ruber</name>
    <dbReference type="NCBI Taxonomy" id="1830"/>
    <lineage>
        <taxon>Bacteria</taxon>
        <taxon>Bacillati</taxon>
        <taxon>Actinomycetota</taxon>
        <taxon>Actinomycetes</taxon>
        <taxon>Mycobacteriales</taxon>
        <taxon>Nocardiaceae</taxon>
        <taxon>Rhodococcus</taxon>
    </lineage>
</organism>
<dbReference type="InterPro" id="IPR002491">
    <property type="entry name" value="ABC_transptr_periplasmic_BD"/>
</dbReference>
<gene>
    <name evidence="7" type="ORF">RHRU231_450045</name>
</gene>
<dbReference type="EMBL" id="CCSD01000056">
    <property type="protein sequence ID" value="CDZ88878.1"/>
    <property type="molecule type" value="Genomic_DNA"/>
</dbReference>
<dbReference type="GO" id="GO:1901678">
    <property type="term" value="P:iron coordination entity transport"/>
    <property type="evidence" value="ECO:0007669"/>
    <property type="project" value="UniProtKB-ARBA"/>
</dbReference>
<proteinExistence type="inferred from homology"/>
<dbReference type="PROSITE" id="PS51257">
    <property type="entry name" value="PROKAR_LIPOPROTEIN"/>
    <property type="match status" value="1"/>
</dbReference>
<sequence>MPSTRIPRLLAAAGLALAFVLTACSSGGDDPSEASGSGAGAFPVTIEHALGSTTIETEPERVVTWGFGSTDAALALGVVPVAMPAQPYGGDEQGVLPWIGDELTELGAETPTILQNDGTDVPVEQIAAARPDVILANYSGLTQDQYDTLSRIAPTVAYPGEPWATPWRDVVSTVGQALGRSADAERLIADTEAIIADKAAAYPQLQGRTVAAVWDTGDTFYVYKPADSRVEFLTDLGLVSAPSVTELSTDESSFYFTMSFEEVGKLTSDILLSYADDAAAQERTLAQPWAQTMQQVTEGRVATVNGTELIAAVSPPTVLSLTWGIDAYLEALAAAVK</sequence>
<accession>A0A098BJK0</accession>
<dbReference type="PANTHER" id="PTHR30532">
    <property type="entry name" value="IRON III DICITRATE-BINDING PERIPLASMIC PROTEIN"/>
    <property type="match status" value="1"/>
</dbReference>
<reference evidence="7 8" key="1">
    <citation type="journal article" date="2014" name="Genome Announc.">
        <title>Draft Genome Sequence of Propane- and Butane-Oxidizing Actinobacterium Rhodococcus ruber IEGM 231.</title>
        <authorList>
            <person name="Ivshina I.B."/>
            <person name="Kuyukina M.S."/>
            <person name="Krivoruchko A.V."/>
            <person name="Barbe V."/>
            <person name="Fischer C."/>
        </authorList>
    </citation>
    <scope>NUCLEOTIDE SEQUENCE [LARGE SCALE GENOMIC DNA]</scope>
</reference>
<comment type="subcellular location">
    <subcellularLocation>
        <location evidence="1">Cell envelope</location>
    </subcellularLocation>
</comment>
<dbReference type="eggNOG" id="COG0614">
    <property type="taxonomic scope" value="Bacteria"/>
</dbReference>
<dbReference type="CDD" id="cd01146">
    <property type="entry name" value="FhuD"/>
    <property type="match status" value="1"/>
</dbReference>
<evidence type="ECO:0000256" key="4">
    <source>
        <dbReference type="ARBA" id="ARBA00022729"/>
    </source>
</evidence>
<evidence type="ECO:0000256" key="2">
    <source>
        <dbReference type="ARBA" id="ARBA00008814"/>
    </source>
</evidence>
<dbReference type="Gene3D" id="3.40.50.1980">
    <property type="entry name" value="Nitrogenase molybdenum iron protein domain"/>
    <property type="match status" value="2"/>
</dbReference>
<evidence type="ECO:0000313" key="7">
    <source>
        <dbReference type="EMBL" id="CDZ88878.1"/>
    </source>
</evidence>
<feature type="chain" id="PRO_5038433206" evidence="5">
    <location>
        <begin position="24"/>
        <end position="337"/>
    </location>
</feature>
<feature type="domain" description="Fe/B12 periplasmic-binding" evidence="6">
    <location>
        <begin position="61"/>
        <end position="336"/>
    </location>
</feature>
<evidence type="ECO:0000256" key="5">
    <source>
        <dbReference type="SAM" id="SignalP"/>
    </source>
</evidence>
<keyword evidence="3" id="KW-0813">Transport</keyword>
<dbReference type="GO" id="GO:0030288">
    <property type="term" value="C:outer membrane-bounded periplasmic space"/>
    <property type="evidence" value="ECO:0007669"/>
    <property type="project" value="TreeGrafter"/>
</dbReference>
<evidence type="ECO:0000256" key="1">
    <source>
        <dbReference type="ARBA" id="ARBA00004196"/>
    </source>
</evidence>
<dbReference type="RefSeq" id="WP_248957325.1">
    <property type="nucleotide sequence ID" value="NZ_CP075340.1"/>
</dbReference>